<dbReference type="Gene3D" id="1.10.287.950">
    <property type="entry name" value="Methyl-accepting chemotaxis protein"/>
    <property type="match status" value="1"/>
</dbReference>
<dbReference type="CDD" id="cd11386">
    <property type="entry name" value="MCP_signal"/>
    <property type="match status" value="1"/>
</dbReference>
<dbReference type="PROSITE" id="PS50885">
    <property type="entry name" value="HAMP"/>
    <property type="match status" value="1"/>
</dbReference>
<keyword evidence="5" id="KW-1133">Transmembrane helix</keyword>
<dbReference type="CDD" id="cd06225">
    <property type="entry name" value="HAMP"/>
    <property type="match status" value="1"/>
</dbReference>
<dbReference type="SMART" id="SM00304">
    <property type="entry name" value="HAMP"/>
    <property type="match status" value="1"/>
</dbReference>
<dbReference type="FunFam" id="1.10.287.950:FF:000001">
    <property type="entry name" value="Methyl-accepting chemotaxis sensory transducer"/>
    <property type="match status" value="1"/>
</dbReference>
<proteinExistence type="inferred from homology"/>
<dbReference type="Pfam" id="PF00015">
    <property type="entry name" value="MCPsignal"/>
    <property type="match status" value="1"/>
</dbReference>
<dbReference type="Gene3D" id="3.30.450.20">
    <property type="entry name" value="PAS domain"/>
    <property type="match status" value="2"/>
</dbReference>
<dbReference type="AlphaFoldDB" id="A0A1I1V4C5"/>
<dbReference type="RefSeq" id="WP_091991903.1">
    <property type="nucleotide sequence ID" value="NZ_FOLO01000101.1"/>
</dbReference>
<organism evidence="8 9">
    <name type="scientific">Pseudoalteromonas denitrificans DSM 6059</name>
    <dbReference type="NCBI Taxonomy" id="1123010"/>
    <lineage>
        <taxon>Bacteria</taxon>
        <taxon>Pseudomonadati</taxon>
        <taxon>Pseudomonadota</taxon>
        <taxon>Gammaproteobacteria</taxon>
        <taxon>Alteromonadales</taxon>
        <taxon>Pseudoalteromonadaceae</taxon>
        <taxon>Pseudoalteromonas</taxon>
    </lineage>
</organism>
<comment type="subcellular location">
    <subcellularLocation>
        <location evidence="1">Membrane</location>
    </subcellularLocation>
</comment>
<reference evidence="8 9" key="1">
    <citation type="submission" date="2016-10" db="EMBL/GenBank/DDBJ databases">
        <authorList>
            <person name="de Groot N.N."/>
        </authorList>
    </citation>
    <scope>NUCLEOTIDE SEQUENCE [LARGE SCALE GENOMIC DNA]</scope>
    <source>
        <strain evidence="8 9">DSM 6059</strain>
    </source>
</reference>
<evidence type="ECO:0000256" key="3">
    <source>
        <dbReference type="ARBA" id="ARBA00029447"/>
    </source>
</evidence>
<dbReference type="SUPFAM" id="SSF58104">
    <property type="entry name" value="Methyl-accepting chemotaxis protein (MCP) signaling domain"/>
    <property type="match status" value="1"/>
</dbReference>
<dbReference type="GO" id="GO:0007165">
    <property type="term" value="P:signal transduction"/>
    <property type="evidence" value="ECO:0007669"/>
    <property type="project" value="UniProtKB-KW"/>
</dbReference>
<evidence type="ECO:0000256" key="2">
    <source>
        <dbReference type="ARBA" id="ARBA00023224"/>
    </source>
</evidence>
<dbReference type="GO" id="GO:0016020">
    <property type="term" value="C:membrane"/>
    <property type="evidence" value="ECO:0007669"/>
    <property type="project" value="UniProtKB-SubCell"/>
</dbReference>
<dbReference type="InterPro" id="IPR004089">
    <property type="entry name" value="MCPsignal_dom"/>
</dbReference>
<feature type="domain" description="HAMP" evidence="7">
    <location>
        <begin position="302"/>
        <end position="356"/>
    </location>
</feature>
<accession>A0A1I1V4C5</accession>
<keyword evidence="2 4" id="KW-0807">Transducer</keyword>
<name>A0A1I1V4C5_9GAMM</name>
<evidence type="ECO:0000259" key="6">
    <source>
        <dbReference type="PROSITE" id="PS50111"/>
    </source>
</evidence>
<dbReference type="EMBL" id="FOLO01000101">
    <property type="protein sequence ID" value="SFD75943.1"/>
    <property type="molecule type" value="Genomic_DNA"/>
</dbReference>
<keyword evidence="5" id="KW-0472">Membrane</keyword>
<protein>
    <submittedName>
        <fullName evidence="8">Methyl-accepting chemotaxis protein</fullName>
    </submittedName>
</protein>
<evidence type="ECO:0000259" key="7">
    <source>
        <dbReference type="PROSITE" id="PS50885"/>
    </source>
</evidence>
<dbReference type="GO" id="GO:0006935">
    <property type="term" value="P:chemotaxis"/>
    <property type="evidence" value="ECO:0007669"/>
    <property type="project" value="UniProtKB-ARBA"/>
</dbReference>
<dbReference type="STRING" id="1123010.SAMN02745724_05377"/>
<evidence type="ECO:0000313" key="9">
    <source>
        <dbReference type="Proteomes" id="UP000198862"/>
    </source>
</evidence>
<evidence type="ECO:0000256" key="1">
    <source>
        <dbReference type="ARBA" id="ARBA00004370"/>
    </source>
</evidence>
<dbReference type="InterPro" id="IPR003660">
    <property type="entry name" value="HAMP_dom"/>
</dbReference>
<evidence type="ECO:0000256" key="5">
    <source>
        <dbReference type="SAM" id="Phobius"/>
    </source>
</evidence>
<feature type="domain" description="Methyl-accepting transducer" evidence="6">
    <location>
        <begin position="361"/>
        <end position="597"/>
    </location>
</feature>
<keyword evidence="9" id="KW-1185">Reference proteome</keyword>
<dbReference type="PANTHER" id="PTHR32089">
    <property type="entry name" value="METHYL-ACCEPTING CHEMOTAXIS PROTEIN MCPB"/>
    <property type="match status" value="1"/>
</dbReference>
<dbReference type="Proteomes" id="UP000198862">
    <property type="component" value="Unassembled WGS sequence"/>
</dbReference>
<sequence>MMQFGFKNLLLITITILVGLSVSLTSYFSYVKEEKVLTALIIKENSEFVKQQAKLIEKQMNEKAFGLARIAKLYNNQQEEGSTEDFVKLTNTIAFAMNLNSSAIGFESGVGYWNQTSDIWPDHVFSGDVTEESYYKLARNSAGVATSEPYFDSIDYWISIVHQIKNGMISVDMKLDFLNALVKSSDEIPGAVALILNHDTTVLASTSQKVETKKLASDYPWFKEAVLDAVNQKSSIQTYQLDGVDKLLFAHRVQVADKNWYYTLGLDTEIAYASLTEAKISAIISTLAATLISVVLVFILLQTLYRPILVLKETITALSQGNGDLTQRLNVHSSDDLGQIADGVNRFIASLQSMMLEIKDATTALNGNVYKLKEQSDENTIILDGHVQETEQVVTAIEEMNATAESMAKDIANAASLTDNANNAGHDSKQTVNQAQETISDLVCDVENSVKSVSDMSSETDSINSILSVIGGIADQTNLLALNAAIEAARAGEQGRGFAVVADEVRSLASRTKSSTDEIEHALASLLKGNQTVVDSMSVTKDRCQQAATGAGQVSESLDTMTTIVSEINDLSTQVAAAAEEQSNVTHEVSKNMVAINGIVGKLDANGKQVVEEINSIDDINHQLTEIISRFKV</sequence>
<evidence type="ECO:0000313" key="8">
    <source>
        <dbReference type="EMBL" id="SFD75943.1"/>
    </source>
</evidence>
<dbReference type="Pfam" id="PF00672">
    <property type="entry name" value="HAMP"/>
    <property type="match status" value="1"/>
</dbReference>
<keyword evidence="5" id="KW-0812">Transmembrane</keyword>
<evidence type="ECO:0000256" key="4">
    <source>
        <dbReference type="PROSITE-ProRule" id="PRU00284"/>
    </source>
</evidence>
<feature type="transmembrane region" description="Helical" evidence="5">
    <location>
        <begin position="280"/>
        <end position="301"/>
    </location>
</feature>
<dbReference type="SMART" id="SM00283">
    <property type="entry name" value="MA"/>
    <property type="match status" value="1"/>
</dbReference>
<dbReference type="PROSITE" id="PS50111">
    <property type="entry name" value="CHEMOTAXIS_TRANSDUC_2"/>
    <property type="match status" value="1"/>
</dbReference>
<gene>
    <name evidence="8" type="ORF">SAMN02745724_05377</name>
</gene>
<dbReference type="PANTHER" id="PTHR32089:SF55">
    <property type="entry name" value="METHYL ACCEPTING SENSORY TRANSDUCER WITH CACHE_2 SMALL MOLECULE BINDING DOMAIN"/>
    <property type="match status" value="1"/>
</dbReference>
<dbReference type="OrthoDB" id="2489132at2"/>
<comment type="similarity">
    <text evidence="3">Belongs to the methyl-accepting chemotaxis (MCP) protein family.</text>
</comment>